<proteinExistence type="predicted"/>
<accession>A0ABW6GND5</accession>
<keyword evidence="2" id="KW-1185">Reference proteome</keyword>
<dbReference type="RefSeq" id="WP_380329022.1">
    <property type="nucleotide sequence ID" value="NZ_JBHYPW010000053.1"/>
</dbReference>
<reference evidence="1 2" key="1">
    <citation type="submission" date="2024-09" db="EMBL/GenBank/DDBJ databases">
        <title>The Natural Products Discovery Center: Release of the First 8490 Sequenced Strains for Exploring Actinobacteria Biosynthetic Diversity.</title>
        <authorList>
            <person name="Kalkreuter E."/>
            <person name="Kautsar S.A."/>
            <person name="Yang D."/>
            <person name="Bader C.D."/>
            <person name="Teijaro C.N."/>
            <person name="Fluegel L."/>
            <person name="Davis C.M."/>
            <person name="Simpson J.R."/>
            <person name="Lauterbach L."/>
            <person name="Steele A.D."/>
            <person name="Gui C."/>
            <person name="Meng S."/>
            <person name="Li G."/>
            <person name="Viehrig K."/>
            <person name="Ye F."/>
            <person name="Su P."/>
            <person name="Kiefer A.F."/>
            <person name="Nichols A."/>
            <person name="Cepeda A.J."/>
            <person name="Yan W."/>
            <person name="Fan B."/>
            <person name="Jiang Y."/>
            <person name="Adhikari A."/>
            <person name="Zheng C.-J."/>
            <person name="Schuster L."/>
            <person name="Cowan T.M."/>
            <person name="Smanski M.J."/>
            <person name="Chevrette M.G."/>
            <person name="De Carvalho L.P.S."/>
            <person name="Shen B."/>
        </authorList>
    </citation>
    <scope>NUCLEOTIDE SEQUENCE [LARGE SCALE GENOMIC DNA]</scope>
    <source>
        <strain evidence="1 2">NPDC058753</strain>
    </source>
</reference>
<gene>
    <name evidence="1" type="ORF">ACFW6T_19265</name>
</gene>
<dbReference type="Proteomes" id="UP001599542">
    <property type="component" value="Unassembled WGS sequence"/>
</dbReference>
<dbReference type="EMBL" id="JBHYPX010000038">
    <property type="protein sequence ID" value="MFE1354124.1"/>
    <property type="molecule type" value="Genomic_DNA"/>
</dbReference>
<protein>
    <submittedName>
        <fullName evidence="1">Uncharacterized protein</fullName>
    </submittedName>
</protein>
<sequence length="132" mass="14250">MPRHPKSPRRLVVDGRAYLWTLRHSHHPPDGDRTAGCRETLALHPQPPRSSGPLRIVFAERPGHYLPGGFPLGSGDVGDARGNSLNLHEPGAVRALLDAATARGWHPHGPRAVEVDGWLLLDAAAAARHEAT</sequence>
<name>A0ABW6GND5_9ACTN</name>
<comment type="caution">
    <text evidence="1">The sequence shown here is derived from an EMBL/GenBank/DDBJ whole genome shotgun (WGS) entry which is preliminary data.</text>
</comment>
<organism evidence="1 2">
    <name type="scientific">Kitasatospora phosalacinea</name>
    <dbReference type="NCBI Taxonomy" id="2065"/>
    <lineage>
        <taxon>Bacteria</taxon>
        <taxon>Bacillati</taxon>
        <taxon>Actinomycetota</taxon>
        <taxon>Actinomycetes</taxon>
        <taxon>Kitasatosporales</taxon>
        <taxon>Streptomycetaceae</taxon>
        <taxon>Kitasatospora</taxon>
    </lineage>
</organism>
<evidence type="ECO:0000313" key="1">
    <source>
        <dbReference type="EMBL" id="MFE1354124.1"/>
    </source>
</evidence>
<evidence type="ECO:0000313" key="2">
    <source>
        <dbReference type="Proteomes" id="UP001599542"/>
    </source>
</evidence>